<dbReference type="Gene3D" id="3.40.50.12780">
    <property type="entry name" value="N-terminal domain of ligase-like"/>
    <property type="match status" value="1"/>
</dbReference>
<dbReference type="Gene3D" id="3.30.300.30">
    <property type="match status" value="1"/>
</dbReference>
<dbReference type="EMBL" id="JAVREO010000005">
    <property type="protein sequence ID" value="MDT0266581.1"/>
    <property type="molecule type" value="Genomic_DNA"/>
</dbReference>
<protein>
    <submittedName>
        <fullName evidence="3">Class I adenylate-forming enzyme family protein</fullName>
    </submittedName>
</protein>
<reference evidence="4" key="1">
    <citation type="submission" date="2023-07" db="EMBL/GenBank/DDBJ databases">
        <title>30 novel species of actinomycetes from the DSMZ collection.</title>
        <authorList>
            <person name="Nouioui I."/>
        </authorList>
    </citation>
    <scope>NUCLEOTIDE SEQUENCE [LARGE SCALE GENOMIC DNA]</scope>
    <source>
        <strain evidence="4">DSM 44915</strain>
    </source>
</reference>
<feature type="region of interest" description="Disordered" evidence="1">
    <location>
        <begin position="1"/>
        <end position="24"/>
    </location>
</feature>
<dbReference type="PANTHER" id="PTHR43201:SF32">
    <property type="entry name" value="2-SUCCINYLBENZOATE--COA LIGASE, CHLOROPLASTIC_PEROXISOMAL"/>
    <property type="match status" value="1"/>
</dbReference>
<feature type="region of interest" description="Disordered" evidence="1">
    <location>
        <begin position="494"/>
        <end position="514"/>
    </location>
</feature>
<organism evidence="3 4">
    <name type="scientific">Streptomyces chisholmiae</name>
    <dbReference type="NCBI Taxonomy" id="3075540"/>
    <lineage>
        <taxon>Bacteria</taxon>
        <taxon>Bacillati</taxon>
        <taxon>Actinomycetota</taxon>
        <taxon>Actinomycetes</taxon>
        <taxon>Kitasatosporales</taxon>
        <taxon>Streptomycetaceae</taxon>
        <taxon>Streptomyces</taxon>
    </lineage>
</organism>
<evidence type="ECO:0000313" key="4">
    <source>
        <dbReference type="Proteomes" id="UP001183410"/>
    </source>
</evidence>
<feature type="compositionally biased region" description="Low complexity" evidence="1">
    <location>
        <begin position="1"/>
        <end position="10"/>
    </location>
</feature>
<dbReference type="InterPro" id="IPR045851">
    <property type="entry name" value="AMP-bd_C_sf"/>
</dbReference>
<accession>A0ABU2JNL7</accession>
<dbReference type="InterPro" id="IPR000873">
    <property type="entry name" value="AMP-dep_synth/lig_dom"/>
</dbReference>
<gene>
    <name evidence="3" type="ORF">RM844_09775</name>
</gene>
<dbReference type="Proteomes" id="UP001183410">
    <property type="component" value="Unassembled WGS sequence"/>
</dbReference>
<dbReference type="SUPFAM" id="SSF56801">
    <property type="entry name" value="Acetyl-CoA synthetase-like"/>
    <property type="match status" value="1"/>
</dbReference>
<dbReference type="PANTHER" id="PTHR43201">
    <property type="entry name" value="ACYL-COA SYNTHETASE"/>
    <property type="match status" value="1"/>
</dbReference>
<keyword evidence="4" id="KW-1185">Reference proteome</keyword>
<dbReference type="Pfam" id="PF00501">
    <property type="entry name" value="AMP-binding"/>
    <property type="match status" value="1"/>
</dbReference>
<name>A0ABU2JNL7_9ACTN</name>
<sequence length="514" mass="52016">MALSAHHPAPTARPPAGLPAAGVRTGRPALWDPWRTAARTPDRPAVLVDDRVHTVAELTALADELRHGLAALGVPDGAVVGTDLPSGPELFALLLAGLRGGYGVFPLAEDAPGARRALLTAARARLDVRAAAPAGAPPPTVGEPTGPVPALGLAELRRAGRAAADGRPTAAGPEPAAGFLVFTTSGTTGEPTVVARHRPWYAYRGVAVRPEDAAGPDRGPHVMANAGFHLGTLGPALHALQAGSAVVVLPRWSVAGFATAVDRHAADSAFLSPDQLAEVADAGRPPRRRLARVFHGGAATAPAVKRRAIELLGPGLHEYYGTSHGVISEVSAPDWLARPGTAGRPLPGVRVRVVRDGVPRAPGEAGAIQVRRRAVDAEGDPSFLDTGDLGYLDADGYLFVLGRAEPGVGEAGPSLEGLVRQLPGVADVAVLPAAGGGSGGARCFVEYRPGLDSGALAGTVASLGRRLGLSAVTVASGPLGTFPRTASGKIRRAALGTGAPGERPAGGRGAGVTR</sequence>
<dbReference type="RefSeq" id="WP_311666613.1">
    <property type="nucleotide sequence ID" value="NZ_JAVREO010000005.1"/>
</dbReference>
<evidence type="ECO:0000256" key="1">
    <source>
        <dbReference type="SAM" id="MobiDB-lite"/>
    </source>
</evidence>
<feature type="domain" description="AMP-dependent synthetase/ligase" evidence="2">
    <location>
        <begin position="35"/>
        <end position="374"/>
    </location>
</feature>
<comment type="caution">
    <text evidence="3">The sequence shown here is derived from an EMBL/GenBank/DDBJ whole genome shotgun (WGS) entry which is preliminary data.</text>
</comment>
<evidence type="ECO:0000259" key="2">
    <source>
        <dbReference type="Pfam" id="PF00501"/>
    </source>
</evidence>
<evidence type="ECO:0000313" key="3">
    <source>
        <dbReference type="EMBL" id="MDT0266581.1"/>
    </source>
</evidence>
<proteinExistence type="predicted"/>
<dbReference type="InterPro" id="IPR042099">
    <property type="entry name" value="ANL_N_sf"/>
</dbReference>
<feature type="compositionally biased region" description="Gly residues" evidence="1">
    <location>
        <begin position="504"/>
        <end position="514"/>
    </location>
</feature>